<dbReference type="AlphaFoldDB" id="A0A0A9BQZ7"/>
<sequence>MLQMGISIYRSKCPYLFVWK</sequence>
<evidence type="ECO:0000313" key="1">
    <source>
        <dbReference type="EMBL" id="JAD64583.1"/>
    </source>
</evidence>
<reference evidence="1" key="1">
    <citation type="submission" date="2014-09" db="EMBL/GenBank/DDBJ databases">
        <authorList>
            <person name="Magalhaes I.L.F."/>
            <person name="Oliveira U."/>
            <person name="Santos F.R."/>
            <person name="Vidigal T.H.D.A."/>
            <person name="Brescovit A.D."/>
            <person name="Santos A.J."/>
        </authorList>
    </citation>
    <scope>NUCLEOTIDE SEQUENCE</scope>
    <source>
        <tissue evidence="1">Shoot tissue taken approximately 20 cm above the soil surface</tissue>
    </source>
</reference>
<dbReference type="EMBL" id="GBRH01233312">
    <property type="protein sequence ID" value="JAD64583.1"/>
    <property type="molecule type" value="Transcribed_RNA"/>
</dbReference>
<proteinExistence type="predicted"/>
<protein>
    <submittedName>
        <fullName evidence="1">Uncharacterized protein</fullName>
    </submittedName>
</protein>
<reference evidence="1" key="2">
    <citation type="journal article" date="2015" name="Data Brief">
        <title>Shoot transcriptome of the giant reed, Arundo donax.</title>
        <authorList>
            <person name="Barrero R.A."/>
            <person name="Guerrero F.D."/>
            <person name="Moolhuijzen P."/>
            <person name="Goolsby J.A."/>
            <person name="Tidwell J."/>
            <person name="Bellgard S.E."/>
            <person name="Bellgard M.I."/>
        </authorList>
    </citation>
    <scope>NUCLEOTIDE SEQUENCE</scope>
    <source>
        <tissue evidence="1">Shoot tissue taken approximately 20 cm above the soil surface</tissue>
    </source>
</reference>
<name>A0A0A9BQZ7_ARUDO</name>
<organism evidence="1">
    <name type="scientific">Arundo donax</name>
    <name type="common">Giant reed</name>
    <name type="synonym">Donax arundinaceus</name>
    <dbReference type="NCBI Taxonomy" id="35708"/>
    <lineage>
        <taxon>Eukaryota</taxon>
        <taxon>Viridiplantae</taxon>
        <taxon>Streptophyta</taxon>
        <taxon>Embryophyta</taxon>
        <taxon>Tracheophyta</taxon>
        <taxon>Spermatophyta</taxon>
        <taxon>Magnoliopsida</taxon>
        <taxon>Liliopsida</taxon>
        <taxon>Poales</taxon>
        <taxon>Poaceae</taxon>
        <taxon>PACMAD clade</taxon>
        <taxon>Arundinoideae</taxon>
        <taxon>Arundineae</taxon>
        <taxon>Arundo</taxon>
    </lineage>
</organism>
<accession>A0A0A9BQZ7</accession>